<name>A0AAX1UE57_CERSP</name>
<evidence type="ECO:0000256" key="1">
    <source>
        <dbReference type="SAM" id="MobiDB-lite"/>
    </source>
</evidence>
<accession>A0AAX1UE57</accession>
<dbReference type="Proteomes" id="UP000266305">
    <property type="component" value="Unassembled WGS sequence"/>
</dbReference>
<organism evidence="2 3">
    <name type="scientific">Cereibacter sphaeroides</name>
    <name type="common">Rhodobacter sphaeroides</name>
    <dbReference type="NCBI Taxonomy" id="1063"/>
    <lineage>
        <taxon>Bacteria</taxon>
        <taxon>Pseudomonadati</taxon>
        <taxon>Pseudomonadota</taxon>
        <taxon>Alphaproteobacteria</taxon>
        <taxon>Rhodobacterales</taxon>
        <taxon>Paracoccaceae</taxon>
        <taxon>Cereibacter</taxon>
    </lineage>
</organism>
<sequence length="64" mass="7068">MTKEQFVEAFVARCVSVAGPAFDDGSSIADYAREVAPSYWTDDHQREDGPEACADADMSYWGED</sequence>
<proteinExistence type="predicted"/>
<feature type="region of interest" description="Disordered" evidence="1">
    <location>
        <begin position="41"/>
        <end position="64"/>
    </location>
</feature>
<gene>
    <name evidence="2" type="ORF">D1114_23440</name>
</gene>
<evidence type="ECO:0000313" key="3">
    <source>
        <dbReference type="Proteomes" id="UP000266305"/>
    </source>
</evidence>
<protein>
    <submittedName>
        <fullName evidence="2">Uncharacterized protein</fullName>
    </submittedName>
</protein>
<comment type="caution">
    <text evidence="2">The sequence shown here is derived from an EMBL/GenBank/DDBJ whole genome shotgun (WGS) entry which is preliminary data.</text>
</comment>
<reference evidence="2 3" key="1">
    <citation type="submission" date="2018-08" db="EMBL/GenBank/DDBJ databases">
        <title>Draft genome sequence of Rhodobacter sphaeroides FY.</title>
        <authorList>
            <person name="Rayyan A."/>
            <person name="Meyer T.E."/>
            <person name="Kyndt J.A."/>
        </authorList>
    </citation>
    <scope>NUCLEOTIDE SEQUENCE [LARGE SCALE GENOMIC DNA]</scope>
    <source>
        <strain evidence="2 3">FY</strain>
    </source>
</reference>
<dbReference type="AlphaFoldDB" id="A0AAX1UE57"/>
<dbReference type="EMBL" id="QWGP01000067">
    <property type="protein sequence ID" value="RHZ90402.1"/>
    <property type="molecule type" value="Genomic_DNA"/>
</dbReference>
<evidence type="ECO:0000313" key="2">
    <source>
        <dbReference type="EMBL" id="RHZ90402.1"/>
    </source>
</evidence>